<evidence type="ECO:0000256" key="1">
    <source>
        <dbReference type="SAM" id="Coils"/>
    </source>
</evidence>
<protein>
    <submittedName>
        <fullName evidence="4">Uncharacterized protein</fullName>
    </submittedName>
</protein>
<keyword evidence="2" id="KW-0812">Transmembrane</keyword>
<feature type="coiled-coil region" evidence="1">
    <location>
        <begin position="641"/>
        <end position="731"/>
    </location>
</feature>
<keyword evidence="1" id="KW-0175">Coiled coil</keyword>
<gene>
    <name evidence="4" type="primary">orf745</name>
</gene>
<keyword evidence="2" id="KW-0472">Membrane</keyword>
<proteinExistence type="predicted"/>
<name>A0A2C8D2I8_FUSOX</name>
<evidence type="ECO:0000313" key="4">
    <source>
        <dbReference type="EMBL" id="SNU77345.1"/>
    </source>
</evidence>
<keyword evidence="2" id="KW-1133">Transmembrane helix</keyword>
<feature type="transmembrane region" description="Helical" evidence="2">
    <location>
        <begin position="224"/>
        <end position="246"/>
    </location>
</feature>
<keyword evidence="4" id="KW-0496">Mitochondrion</keyword>
<sequence>MKKYYIILFDQATVFPYLTQGIKKGVFLQNLTLAPYRYYSSISKKDTNCEREISIIYVNFIKALLHNELNLSRDRLKTYREILKFLEGFSKKITFSISYVSKLKIQGGKFEKVSNSQLSLDFIRYVKKTFPEFNESEFLISATRAGAARSSFSESLRPRKAYVTRPSILHTKKDYTLREAAPVATMPKFYKLLAGGLGVVRSLYNKIVLKGRALRSVKLKLRGLLDFALVYLWIFIPYFVLILMSVQANDFDILDPVQVDDMAKSSYKEETETMFVPSEDFTLKELKGIRSYVDNYDWIRERPNHVDTARVEEYSPLESISTFSSTTETAQAKARPQNNFHSLFRMLDFNNLNYSPSLFQSYTFPDVASIKYKFTYSLDNFWPCGSNINTMSLDTIPTTVYDFFKTYTWNRSSVNSVNIPKGGPCPSSEGLEQTKSSISRFSDKVASPSITIVPNSPVISPNSSPPLSAYFEYNPQNLRPLDTSSRTLDTSISAAQAKTTPITNSKDTETPNLTPIDSIITSYLDQTNKSPERLNTDAVTEQAKAKATAKVALAPEDKFVHEGTSSLREKWASLLPESMNRSSSGHLRDSSAENWMLPEKNFSMDLSRDITILQDIIVRQSNLELYQQNVNHMKWRLENVLFKLEVEKELLESRVEHVELEGRPKKQSGPLSDFTHDEVLEALKEGNMRINELKEKISLLEKTSELYGDLIEEHRIDISNHKAHLKRLQDISVKYNLNNGSKVSK</sequence>
<evidence type="ECO:0000313" key="3">
    <source>
        <dbReference type="EMBL" id="SNU77285.1"/>
    </source>
</evidence>
<accession>A0A2C8D2I8</accession>
<dbReference type="EMBL" id="LT906322">
    <property type="protein sequence ID" value="SNU77345.1"/>
    <property type="molecule type" value="Genomic_DNA"/>
</dbReference>
<geneLocation type="mitochondrion" evidence="4"/>
<evidence type="ECO:0000256" key="2">
    <source>
        <dbReference type="SAM" id="Phobius"/>
    </source>
</evidence>
<organism evidence="4">
    <name type="scientific">Fusarium oxysporum f. sp. lycopersici</name>
    <dbReference type="NCBI Taxonomy" id="59765"/>
    <lineage>
        <taxon>Eukaryota</taxon>
        <taxon>Fungi</taxon>
        <taxon>Dikarya</taxon>
        <taxon>Ascomycota</taxon>
        <taxon>Pezizomycotina</taxon>
        <taxon>Sordariomycetes</taxon>
        <taxon>Hypocreomycetidae</taxon>
        <taxon>Hypocreales</taxon>
        <taxon>Nectriaceae</taxon>
        <taxon>Fusarium</taxon>
        <taxon>Fusarium oxysporum species complex</taxon>
    </lineage>
</organism>
<dbReference type="AlphaFoldDB" id="A0A2C8D2I8"/>
<reference evidence="4" key="1">
    <citation type="submission" date="2016-12" db="EMBL/GenBank/DDBJ databases">
        <title>Recombination within an asexual species: what the mitochondrial genomes reveal in the Fusarium oxysporum species complex.</title>
        <authorList>
            <person name="Brankovics B."/>
            <person name="Van Dam P."/>
            <person name="Rep M."/>
            <person name="De Hoog G.S."/>
            <person name="Van der Lee T.A.J."/>
            <person name="Waalwijk C."/>
            <person name="Van Diepeningen A.D."/>
        </authorList>
    </citation>
    <scope>NUCLEOTIDE SEQUENCE</scope>
    <source>
        <strain evidence="3">Fol018</strain>
        <strain evidence="4">Fol029</strain>
    </source>
</reference>
<dbReference type="EMBL" id="LT906320">
    <property type="protein sequence ID" value="SNU77285.1"/>
    <property type="molecule type" value="Genomic_DNA"/>
</dbReference>